<dbReference type="EMBL" id="VSSQ01003298">
    <property type="protein sequence ID" value="MPM20042.1"/>
    <property type="molecule type" value="Genomic_DNA"/>
</dbReference>
<name>A0A644XUZ3_9ZZZZ</name>
<reference evidence="1" key="1">
    <citation type="submission" date="2019-08" db="EMBL/GenBank/DDBJ databases">
        <authorList>
            <person name="Kucharzyk K."/>
            <person name="Murdoch R.W."/>
            <person name="Higgins S."/>
            <person name="Loffler F."/>
        </authorList>
    </citation>
    <scope>NUCLEOTIDE SEQUENCE</scope>
</reference>
<sequence length="59" mass="6650">MKIYAILVDFIILTHYDNKNSNTTLQNRGAVFMISADRIRNPYAVVKGKAAEEFVPPGH</sequence>
<accession>A0A644XUZ3</accession>
<comment type="caution">
    <text evidence="1">The sequence shown here is derived from an EMBL/GenBank/DDBJ whole genome shotgun (WGS) entry which is preliminary data.</text>
</comment>
<dbReference type="AlphaFoldDB" id="A0A644XUZ3"/>
<proteinExistence type="predicted"/>
<evidence type="ECO:0000313" key="1">
    <source>
        <dbReference type="EMBL" id="MPM20042.1"/>
    </source>
</evidence>
<organism evidence="1">
    <name type="scientific">bioreactor metagenome</name>
    <dbReference type="NCBI Taxonomy" id="1076179"/>
    <lineage>
        <taxon>unclassified sequences</taxon>
        <taxon>metagenomes</taxon>
        <taxon>ecological metagenomes</taxon>
    </lineage>
</organism>
<protein>
    <submittedName>
        <fullName evidence="1">Uncharacterized protein</fullName>
    </submittedName>
</protein>
<gene>
    <name evidence="1" type="ORF">SDC9_66469</name>
</gene>